<dbReference type="EMBL" id="CBFW010000003">
    <property type="protein sequence ID" value="CDC69529.1"/>
    <property type="molecule type" value="Genomic_DNA"/>
</dbReference>
<dbReference type="Pfam" id="PF14238">
    <property type="entry name" value="DUF4340"/>
    <property type="match status" value="1"/>
</dbReference>
<dbReference type="InterPro" id="IPR025641">
    <property type="entry name" value="DUF4340"/>
</dbReference>
<keyword evidence="1" id="KW-1133">Transmembrane helix</keyword>
<feature type="domain" description="DUF4340" evidence="2">
    <location>
        <begin position="143"/>
        <end position="285"/>
    </location>
</feature>
<proteinExistence type="predicted"/>
<reference evidence="3" key="1">
    <citation type="submission" date="2012-11" db="EMBL/GenBank/DDBJ databases">
        <title>Dependencies among metagenomic species, viruses, plasmids and units of genetic variation.</title>
        <authorList>
            <person name="Nielsen H.B."/>
            <person name="Almeida M."/>
            <person name="Juncker A.S."/>
            <person name="Rasmussen S."/>
            <person name="Li J."/>
            <person name="Sunagawa S."/>
            <person name="Plichta D."/>
            <person name="Gautier L."/>
            <person name="Le Chatelier E."/>
            <person name="Peletier E."/>
            <person name="Bonde I."/>
            <person name="Nielsen T."/>
            <person name="Manichanh C."/>
            <person name="Arumugam M."/>
            <person name="Batto J."/>
            <person name="Santos M.B.Q.D."/>
            <person name="Blom N."/>
            <person name="Borruel N."/>
            <person name="Burgdorf K.S."/>
            <person name="Boumezbeur F."/>
            <person name="Casellas F."/>
            <person name="Dore J."/>
            <person name="Guarner F."/>
            <person name="Hansen T."/>
            <person name="Hildebrand F."/>
            <person name="Kaas R.S."/>
            <person name="Kennedy S."/>
            <person name="Kristiansen K."/>
            <person name="Kultima J.R."/>
            <person name="Leonard P."/>
            <person name="Levenez F."/>
            <person name="Lund O."/>
            <person name="Moumen B."/>
            <person name="Le Paslier D."/>
            <person name="Pons N."/>
            <person name="Pedersen O."/>
            <person name="Prifti E."/>
            <person name="Qin J."/>
            <person name="Raes J."/>
            <person name="Tap J."/>
            <person name="Tims S."/>
            <person name="Ussery D.W."/>
            <person name="Yamada T."/>
            <person name="MetaHit consortium"/>
            <person name="Renault P."/>
            <person name="Sicheritz-Ponten T."/>
            <person name="Bork P."/>
            <person name="Wang J."/>
            <person name="Brunak S."/>
            <person name="Ehrlich S.D."/>
        </authorList>
    </citation>
    <scope>NUCLEOTIDE SEQUENCE [LARGE SCALE GENOMIC DNA]</scope>
</reference>
<keyword evidence="1" id="KW-0472">Membrane</keyword>
<feature type="transmembrane region" description="Helical" evidence="1">
    <location>
        <begin position="21"/>
        <end position="43"/>
    </location>
</feature>
<evidence type="ECO:0000313" key="3">
    <source>
        <dbReference type="EMBL" id="CDC69529.1"/>
    </source>
</evidence>
<keyword evidence="1" id="KW-0812">Transmembrane</keyword>
<dbReference type="Proteomes" id="UP000017938">
    <property type="component" value="Unassembled WGS sequence"/>
</dbReference>
<protein>
    <recommendedName>
        <fullName evidence="2">DUF4340 domain-containing protein</fullName>
    </recommendedName>
</protein>
<sequence>MTNGQSVKKKQTVNKKQKLTIIICASVFAVLLVVYLAVIRPLLKTATAETKPPELLEGEVLGANNRVLMFPHTEKADILSIEVHNEKGTYKFYRGFNGDNDNFYIEGMEGAPYSLELLSSLVVSSGYTLAMPLGDGSPRLNDPSDDLSVYGLAESDNPAWYLLTTMSGKTYKVYIGNQIPTGGGYYCMFDGRNAVYVLDSSLSSTLLADVKSMITPSLGYPISTSDMFKVDDFQIIKENKLFLWVDTLTAEESGKELPSYEAKFPAGMELNTSVYTSLLEVFSSFAGTETVACGSEVAKLDSAMLKEKYGIDIEAPYYLVHYKVGDIETYIEFSAPDEDGNMYAYSTVYNLVAKINIASAAFINWDILQYVSPAVFGDNINDVSKIEVKGSINNGANEKLDVDTFFTLAGEKNEKGQKEDIIIKKKGSDKKFDEDEVKNFRQFYKTILGIKLQGRTDSDETDKMTLLCEMTVTRDNGEVLEFKFWSYSTRRCFYTVNGEGEYYTLRDSVEKLIRDADKIMSGLPVDSDNKN</sequence>
<organism evidence="3 4">
    <name type="scientific">Candidatus Colimorpha enterica</name>
    <dbReference type="NCBI Taxonomy" id="3083063"/>
    <lineage>
        <taxon>Bacteria</taxon>
        <taxon>Pseudomonadati</taxon>
        <taxon>Bacteroidota</taxon>
        <taxon>Bacteroidia</taxon>
        <taxon>Bacteroidales</taxon>
        <taxon>Candidatus Colimorpha</taxon>
    </lineage>
</organism>
<name>R6TIL5_9BACT</name>
<dbReference type="AlphaFoldDB" id="R6TIL5"/>
<evidence type="ECO:0000259" key="2">
    <source>
        <dbReference type="Pfam" id="PF14238"/>
    </source>
</evidence>
<evidence type="ECO:0000313" key="4">
    <source>
        <dbReference type="Proteomes" id="UP000017938"/>
    </source>
</evidence>
<accession>R6TIL5</accession>
<gene>
    <name evidence="3" type="ORF">BN580_00560</name>
</gene>
<comment type="caution">
    <text evidence="3">The sequence shown here is derived from an EMBL/GenBank/DDBJ whole genome shotgun (WGS) entry which is preliminary data.</text>
</comment>
<evidence type="ECO:0000256" key="1">
    <source>
        <dbReference type="SAM" id="Phobius"/>
    </source>
</evidence>
<dbReference type="STRING" id="1263015.BN580_00560"/>